<keyword evidence="2" id="KW-0067">ATP-binding</keyword>
<dbReference type="Pfam" id="PF01935">
    <property type="entry name" value="DUF87"/>
    <property type="match status" value="1"/>
</dbReference>
<reference evidence="2 3" key="1">
    <citation type="submission" date="2019-03" db="EMBL/GenBank/DDBJ databases">
        <title>Draft Genome Sequence of Desulfosporosinus fructosivorans Strain 63.6F, Isolated from Marine Sediment in the Baltic Sea.</title>
        <authorList>
            <person name="Hausmann B."/>
            <person name="Vandieken V."/>
            <person name="Pjevac P."/>
            <person name="Schreck K."/>
            <person name="Herbold C.W."/>
            <person name="Loy A."/>
        </authorList>
    </citation>
    <scope>NUCLEOTIDE SEQUENCE [LARGE SCALE GENOMIC DNA]</scope>
    <source>
        <strain evidence="2 3">63.6F</strain>
    </source>
</reference>
<dbReference type="InterPro" id="IPR008571">
    <property type="entry name" value="HerA-like"/>
</dbReference>
<dbReference type="OrthoDB" id="9806951at2"/>
<sequence length="593" mass="66401">MEDLLGKLGNKFGVLAESDTTQLKVMAKNEDVAVGDLFIIPSRRGHARFYFFRATQYANVMNRTIDMGDVARNKLTMDDSYFADDLNDEKLIELKGMLLGYAQKEVNGKWSFHRPRRLPEHLTEVYLVTEENAVVVRELLASQLGSGIFVGYLLAGEKALSSVPVYMPPHALSHHIGVFGRTGGGKSNLLMVLIESMFRYNEKVELDGNGRKVSLLAIDPHDEFCTWPSGQRNGIEEIVSKYDFKSGSWNSLVAPFYYLTARDTISKEGQRRIRLSRADIGPQDLLSIMEFTDQQTAFANQIYSFHGERWINRLLSGDIGEHTGEGAAFLPGTISAVERRVSFLRRGQTQIFTSYDPEIDQEYESVLPDIICALESGRIITVDTTLMTELEQFLVTTVVARTLFMLRKALKSARSAETLEREICISLGFDPENGSTGMRAFAESMIEALNEGRLPYVRNGEVVRIEELPHVNVLIEEAPSVLNPERLRFGSIFRDISRQGRKFGIGLTVISQQVTAIDHGILSQLNTEITMALGNEAERKEAIKNASADLYGFEKELQVMGKGQAIMTASYRDVPLPVQAPLFDSLVERGCIR</sequence>
<organism evidence="2 3">
    <name type="scientific">Desulfosporosinus fructosivorans</name>
    <dbReference type="NCBI Taxonomy" id="2018669"/>
    <lineage>
        <taxon>Bacteria</taxon>
        <taxon>Bacillati</taxon>
        <taxon>Bacillota</taxon>
        <taxon>Clostridia</taxon>
        <taxon>Eubacteriales</taxon>
        <taxon>Desulfitobacteriaceae</taxon>
        <taxon>Desulfosporosinus</taxon>
    </lineage>
</organism>
<evidence type="ECO:0000313" key="3">
    <source>
        <dbReference type="Proteomes" id="UP000298460"/>
    </source>
</evidence>
<dbReference type="Gene3D" id="3.40.50.300">
    <property type="entry name" value="P-loop containing nucleotide triphosphate hydrolases"/>
    <property type="match status" value="2"/>
</dbReference>
<accession>A0A4Z0R3Q1</accession>
<dbReference type="PANTHER" id="PTHR42957:SF1">
    <property type="entry name" value="HELICASE MJ1565-RELATED"/>
    <property type="match status" value="1"/>
</dbReference>
<dbReference type="PANTHER" id="PTHR42957">
    <property type="entry name" value="HELICASE MJ1565-RELATED"/>
    <property type="match status" value="1"/>
</dbReference>
<gene>
    <name evidence="2" type="ORF">E4K67_15130</name>
</gene>
<name>A0A4Z0R3Q1_9FIRM</name>
<dbReference type="GO" id="GO:0005524">
    <property type="term" value="F:ATP binding"/>
    <property type="evidence" value="ECO:0007669"/>
    <property type="project" value="UniProtKB-KW"/>
</dbReference>
<dbReference type="SUPFAM" id="SSF52540">
    <property type="entry name" value="P-loop containing nucleoside triphosphate hydrolases"/>
    <property type="match status" value="1"/>
</dbReference>
<feature type="domain" description="Helicase HerA central" evidence="1">
    <location>
        <begin position="149"/>
        <end position="321"/>
    </location>
</feature>
<dbReference type="InterPro" id="IPR002789">
    <property type="entry name" value="HerA_central"/>
</dbReference>
<comment type="caution">
    <text evidence="2">The sequence shown here is derived from an EMBL/GenBank/DDBJ whole genome shotgun (WGS) entry which is preliminary data.</text>
</comment>
<dbReference type="InterPro" id="IPR027417">
    <property type="entry name" value="P-loop_NTPase"/>
</dbReference>
<dbReference type="Proteomes" id="UP000298460">
    <property type="component" value="Unassembled WGS sequence"/>
</dbReference>
<protein>
    <submittedName>
        <fullName evidence="2">ATP-binding protein</fullName>
    </submittedName>
</protein>
<dbReference type="RefSeq" id="WP_135548154.1">
    <property type="nucleotide sequence ID" value="NZ_SPQQ01000005.1"/>
</dbReference>
<keyword evidence="2" id="KW-0547">Nucleotide-binding</keyword>
<dbReference type="AlphaFoldDB" id="A0A4Z0R3Q1"/>
<proteinExistence type="predicted"/>
<evidence type="ECO:0000259" key="1">
    <source>
        <dbReference type="Pfam" id="PF01935"/>
    </source>
</evidence>
<evidence type="ECO:0000313" key="2">
    <source>
        <dbReference type="EMBL" id="TGE37204.1"/>
    </source>
</evidence>
<keyword evidence="3" id="KW-1185">Reference proteome</keyword>
<dbReference type="EMBL" id="SPQQ01000005">
    <property type="protein sequence ID" value="TGE37204.1"/>
    <property type="molecule type" value="Genomic_DNA"/>
</dbReference>